<evidence type="ECO:0000313" key="3">
    <source>
        <dbReference type="EMBL" id="QRQ90671.1"/>
    </source>
</evidence>
<gene>
    <name evidence="4" type="primary">paaG</name>
    <name evidence="5" type="ORF">CO2235_MP70223</name>
    <name evidence="4" type="ORF">CO2235_U880018</name>
    <name evidence="3" type="ORF">JTE92_08395</name>
</gene>
<evidence type="ECO:0000313" key="7">
    <source>
        <dbReference type="Proteomes" id="UP000623307"/>
    </source>
</evidence>
<keyword evidence="4" id="KW-0456">Lyase</keyword>
<dbReference type="RefSeq" id="WP_063241338.1">
    <property type="nucleotide sequence ID" value="NZ_CP069809.1"/>
</dbReference>
<dbReference type="InterPro" id="IPR001753">
    <property type="entry name" value="Enoyl-CoA_hydra/iso"/>
</dbReference>
<name>A0A375FS95_9BURK</name>
<dbReference type="AlphaFoldDB" id="A0A375FS95"/>
<reference evidence="3 7" key="3">
    <citation type="submission" date="2021-02" db="EMBL/GenBank/DDBJ databases">
        <title>Complete Genome Sequence of Cupriavidus oxalaticus Strain Ox1, a Soil Oxalate-Degrading Species.</title>
        <authorList>
            <person name="Palmieri F."/>
            <person name="Udriet P."/>
            <person name="Deuasquier M."/>
            <person name="Beaudoing E."/>
            <person name="Johnson S.L."/>
            <person name="Davenport K.W."/>
            <person name="Chain P.S."/>
            <person name="Bindschedler S."/>
            <person name="Junier P."/>
        </authorList>
    </citation>
    <scope>NUCLEOTIDE SEQUENCE [LARGE SCALE GENOMIC DNA]</scope>
    <source>
        <strain evidence="3 7">Ox1</strain>
    </source>
</reference>
<reference evidence="4 6" key="2">
    <citation type="submission" date="2018-01" db="EMBL/GenBank/DDBJ databases">
        <authorList>
            <person name="Clerissi C."/>
        </authorList>
    </citation>
    <scope>NUCLEOTIDE SEQUENCE</scope>
    <source>
        <strain evidence="4">Cupriavidus oxalaticus LMG 2235</strain>
        <plasmid evidence="6">co2235_mp</plasmid>
    </source>
</reference>
<evidence type="ECO:0000256" key="2">
    <source>
        <dbReference type="RuleBase" id="RU003707"/>
    </source>
</evidence>
<dbReference type="Gene3D" id="3.90.226.10">
    <property type="entry name" value="2-enoyl-CoA Hydratase, Chain A, domain 1"/>
    <property type="match status" value="1"/>
</dbReference>
<dbReference type="SUPFAM" id="SSF52096">
    <property type="entry name" value="ClpP/crotonase"/>
    <property type="match status" value="1"/>
</dbReference>
<protein>
    <submittedName>
        <fullName evidence="4">Acyl-CoA hydratase</fullName>
        <ecNumber evidence="4">4.2.1.17</ecNumber>
    </submittedName>
    <submittedName>
        <fullName evidence="3">Enoyl-CoA hydratase/isomerase family protein</fullName>
    </submittedName>
</protein>
<dbReference type="PANTHER" id="PTHR43459">
    <property type="entry name" value="ENOYL-COA HYDRATASE"/>
    <property type="match status" value="1"/>
</dbReference>
<dbReference type="Pfam" id="PF00378">
    <property type="entry name" value="ECH_1"/>
    <property type="match status" value="1"/>
</dbReference>
<evidence type="ECO:0000313" key="5">
    <source>
        <dbReference type="EMBL" id="SPC23547.1"/>
    </source>
</evidence>
<dbReference type="Proteomes" id="UP000256862">
    <property type="component" value="Plasmid CO2235_mp"/>
</dbReference>
<dbReference type="EC" id="4.2.1.17" evidence="4"/>
<dbReference type="Gene3D" id="1.10.12.10">
    <property type="entry name" value="Lyase 2-enoyl-coa Hydratase, Chain A, domain 2"/>
    <property type="match status" value="1"/>
</dbReference>
<dbReference type="EMBL" id="CP069811">
    <property type="protein sequence ID" value="QRQ90671.1"/>
    <property type="molecule type" value="Genomic_DNA"/>
</dbReference>
<organism evidence="4 6">
    <name type="scientific">Cupriavidus oxalaticus</name>
    <dbReference type="NCBI Taxonomy" id="96344"/>
    <lineage>
        <taxon>Bacteria</taxon>
        <taxon>Pseudomonadati</taxon>
        <taxon>Pseudomonadota</taxon>
        <taxon>Betaproteobacteria</taxon>
        <taxon>Burkholderiales</taxon>
        <taxon>Burkholderiaceae</taxon>
        <taxon>Cupriavidus</taxon>
    </lineage>
</organism>
<sequence>MTFENIKVTTGAAVARITLARPEKLNSLDEATMIELHRAVDLVANDQASRVLAITGTGRAFCAGQDLADPAMQVVNGKLPDIGTHVERYFKPLVMKLQSLPVPSVAAVNGLAAGGGASLALACDVVVAAKSAYFLQAFSKIGLSPDTGSTWFLTQRVGIARAMGLALFADKLPAEKAAAWGLIWDVIEDAAFAAGVDALLERMASMPTKAMVRTRQLMLAAAVHSLEQQLSMEATFIRELGWSQDYQEGVHAFSEKRQPTFSGT</sequence>
<dbReference type="CDD" id="cd06558">
    <property type="entry name" value="crotonase-like"/>
    <property type="match status" value="1"/>
</dbReference>
<dbReference type="Proteomes" id="UP000623307">
    <property type="component" value="Chromosome 1"/>
</dbReference>
<dbReference type="GO" id="GO:0004300">
    <property type="term" value="F:enoyl-CoA hydratase activity"/>
    <property type="evidence" value="ECO:0007669"/>
    <property type="project" value="UniProtKB-EC"/>
</dbReference>
<dbReference type="InterPro" id="IPR018376">
    <property type="entry name" value="Enoyl-CoA_hyd/isom_CS"/>
</dbReference>
<evidence type="ECO:0000256" key="1">
    <source>
        <dbReference type="ARBA" id="ARBA00005254"/>
    </source>
</evidence>
<dbReference type="EMBL" id="OGUS01000096">
    <property type="protein sequence ID" value="SPC10090.1"/>
    <property type="molecule type" value="Genomic_DNA"/>
</dbReference>
<geneLocation type="plasmid" evidence="6">
    <name>co2235_mp</name>
</geneLocation>
<reference evidence="6" key="1">
    <citation type="submission" date="2018-01" db="EMBL/GenBank/DDBJ databases">
        <authorList>
            <person name="Gaut B.S."/>
            <person name="Morton B.R."/>
            <person name="Clegg M.T."/>
            <person name="Duvall M.R."/>
        </authorList>
    </citation>
    <scope>NUCLEOTIDE SEQUENCE [LARGE SCALE GENOMIC DNA]</scope>
</reference>
<dbReference type="PANTHER" id="PTHR43459:SF1">
    <property type="entry name" value="EG:BACN32G11.4 PROTEIN"/>
    <property type="match status" value="1"/>
</dbReference>
<dbReference type="InterPro" id="IPR029045">
    <property type="entry name" value="ClpP/crotonase-like_dom_sf"/>
</dbReference>
<proteinExistence type="inferred from homology"/>
<dbReference type="PROSITE" id="PS00166">
    <property type="entry name" value="ENOYL_COA_HYDRATASE"/>
    <property type="match status" value="1"/>
</dbReference>
<evidence type="ECO:0000313" key="6">
    <source>
        <dbReference type="Proteomes" id="UP000256862"/>
    </source>
</evidence>
<accession>A0A375FS95</accession>
<dbReference type="EMBL" id="OGUS01000142">
    <property type="protein sequence ID" value="SPC23547.1"/>
    <property type="molecule type" value="Genomic_DNA"/>
</dbReference>
<evidence type="ECO:0000313" key="4">
    <source>
        <dbReference type="EMBL" id="SPC10090.1"/>
    </source>
</evidence>
<keyword evidence="7" id="KW-1185">Reference proteome</keyword>
<comment type="similarity">
    <text evidence="1 2">Belongs to the enoyl-CoA hydratase/isomerase family.</text>
</comment>
<dbReference type="InterPro" id="IPR014748">
    <property type="entry name" value="Enoyl-CoA_hydra_C"/>
</dbReference>
<dbReference type="GeneID" id="303489537"/>
<dbReference type="OrthoDB" id="5291143at2"/>